<name>Q8FPZ4_COREF</name>
<evidence type="ECO:0000313" key="3">
    <source>
        <dbReference type="Proteomes" id="UP000001409"/>
    </source>
</evidence>
<dbReference type="EMBL" id="BA000035">
    <property type="protein sequence ID" value="BAC18151.1"/>
    <property type="molecule type" value="Genomic_DNA"/>
</dbReference>
<dbReference type="GO" id="GO:0008236">
    <property type="term" value="F:serine-type peptidase activity"/>
    <property type="evidence" value="ECO:0007669"/>
    <property type="project" value="InterPro"/>
</dbReference>
<dbReference type="eggNOG" id="COG0793">
    <property type="taxonomic scope" value="Bacteria"/>
</dbReference>
<dbReference type="InterPro" id="IPR005151">
    <property type="entry name" value="Tail-specific_protease"/>
</dbReference>
<feature type="domain" description="Tail specific protease" evidence="1">
    <location>
        <begin position="45"/>
        <end position="130"/>
    </location>
</feature>
<keyword evidence="3" id="KW-1185">Reference proteome</keyword>
<dbReference type="STRING" id="196164.gene:10741750"/>
<sequence length="151" mass="15828">MGPMLAAVSPLLPDGDVLWFSTSFHDTPVTITGNSVQGGGTPMSAQAEEKFRVPVAVLTDAMTGSSGEATMLAFRGLENSRSFGGPTAGYASANITVEMPDGARILLTTAHNKARTGEVFGENPIEPDMVTVSAERAARDWIRQQGCGEPD</sequence>
<accession>Q8FPZ4</accession>
<evidence type="ECO:0000313" key="2">
    <source>
        <dbReference type="EMBL" id="BAC18151.1"/>
    </source>
</evidence>
<organism evidence="2 3">
    <name type="scientific">Corynebacterium efficiens (strain DSM 44549 / YS-314 / AJ 12310 / JCM 11189 / NBRC 100395)</name>
    <dbReference type="NCBI Taxonomy" id="196164"/>
    <lineage>
        <taxon>Bacteria</taxon>
        <taxon>Bacillati</taxon>
        <taxon>Actinomycetota</taxon>
        <taxon>Actinomycetes</taxon>
        <taxon>Mycobacteriales</taxon>
        <taxon>Corynebacteriaceae</taxon>
        <taxon>Corynebacterium</taxon>
    </lineage>
</organism>
<dbReference type="OrthoDB" id="7314861at2"/>
<protein>
    <submittedName>
        <fullName evidence="2">Putative nisin resistance protein</fullName>
    </submittedName>
</protein>
<proteinExistence type="predicted"/>
<dbReference type="SUPFAM" id="SSF52096">
    <property type="entry name" value="ClpP/crotonase"/>
    <property type="match status" value="1"/>
</dbReference>
<dbReference type="GO" id="GO:0006508">
    <property type="term" value="P:proteolysis"/>
    <property type="evidence" value="ECO:0007669"/>
    <property type="project" value="InterPro"/>
</dbReference>
<dbReference type="Proteomes" id="UP000001409">
    <property type="component" value="Chromosome"/>
</dbReference>
<evidence type="ECO:0000259" key="1">
    <source>
        <dbReference type="Pfam" id="PF03572"/>
    </source>
</evidence>
<dbReference type="Pfam" id="PF03572">
    <property type="entry name" value="Peptidase_S41"/>
    <property type="match status" value="1"/>
</dbReference>
<dbReference type="HOGENOM" id="CLU_145289_0_0_11"/>
<dbReference type="KEGG" id="cef:CE1341"/>
<reference evidence="2 3" key="1">
    <citation type="journal article" date="2003" name="Genome Res.">
        <title>Comparative complete genome sequence analysis of the amino acid replacements responsible for the thermostability of Corynebacterium efficiens.</title>
        <authorList>
            <person name="Nishio Y."/>
            <person name="Nakamura Y."/>
            <person name="Kawarabayasi Y."/>
            <person name="Usuda Y."/>
            <person name="Kimura E."/>
            <person name="Sugimoto S."/>
            <person name="Matsui K."/>
            <person name="Yamagishi A."/>
            <person name="Kikuchi H."/>
            <person name="Ikeo K."/>
            <person name="Gojobori T."/>
        </authorList>
    </citation>
    <scope>NUCLEOTIDE SEQUENCE [LARGE SCALE GENOMIC DNA]</scope>
    <source>
        <strain evidence="3">DSM 44549 / YS-314 / AJ 12310 / JCM 11189 / NBRC 100395</strain>
    </source>
</reference>
<dbReference type="AlphaFoldDB" id="Q8FPZ4"/>
<dbReference type="Gene3D" id="3.90.226.10">
    <property type="entry name" value="2-enoyl-CoA Hydratase, Chain A, domain 1"/>
    <property type="match status" value="1"/>
</dbReference>
<dbReference type="InterPro" id="IPR029045">
    <property type="entry name" value="ClpP/crotonase-like_dom_sf"/>
</dbReference>